<dbReference type="Gene3D" id="3.40.50.2300">
    <property type="match status" value="1"/>
</dbReference>
<evidence type="ECO:0000259" key="6">
    <source>
        <dbReference type="PROSITE" id="PS50110"/>
    </source>
</evidence>
<keyword evidence="3" id="KW-0804">Transcription</keyword>
<dbReference type="CDD" id="cd00383">
    <property type="entry name" value="trans_reg_C"/>
    <property type="match status" value="1"/>
</dbReference>
<dbReference type="EMBL" id="CP065725">
    <property type="protein sequence ID" value="QPT39747.1"/>
    <property type="molecule type" value="Genomic_DNA"/>
</dbReference>
<dbReference type="InterPro" id="IPR039420">
    <property type="entry name" value="WalR-like"/>
</dbReference>
<keyword evidence="2 5" id="KW-0238">DNA-binding</keyword>
<dbReference type="InterPro" id="IPR011006">
    <property type="entry name" value="CheY-like_superfamily"/>
</dbReference>
<dbReference type="CDD" id="cd17624">
    <property type="entry name" value="REC_OmpR_PmrA-like"/>
    <property type="match status" value="1"/>
</dbReference>
<dbReference type="EMBL" id="UGSB01000001">
    <property type="protein sequence ID" value="SUA57413.1"/>
    <property type="molecule type" value="Genomic_DNA"/>
</dbReference>
<keyword evidence="1" id="KW-0805">Transcription regulation</keyword>
<dbReference type="PROSITE" id="PS51755">
    <property type="entry name" value="OMPR_PHOB"/>
    <property type="match status" value="1"/>
</dbReference>
<evidence type="ECO:0000256" key="2">
    <source>
        <dbReference type="ARBA" id="ARBA00023125"/>
    </source>
</evidence>
<reference evidence="9 10" key="1">
    <citation type="submission" date="2018-06" db="EMBL/GenBank/DDBJ databases">
        <authorList>
            <consortium name="Pathogen Informatics"/>
            <person name="Doyle S."/>
        </authorList>
    </citation>
    <scope>NUCLEOTIDE SEQUENCE [LARGE SCALE GENOMIC DNA]</scope>
    <source>
        <strain evidence="9 10">NCTC11997</strain>
    </source>
</reference>
<name>A0A378XK56_9BURK</name>
<keyword evidence="11" id="KW-1185">Reference proteome</keyword>
<dbReference type="Proteomes" id="UP000594903">
    <property type="component" value="Chromosome"/>
</dbReference>
<dbReference type="GO" id="GO:0000156">
    <property type="term" value="F:phosphorelay response regulator activity"/>
    <property type="evidence" value="ECO:0007669"/>
    <property type="project" value="TreeGrafter"/>
</dbReference>
<dbReference type="SMART" id="SM00862">
    <property type="entry name" value="Trans_reg_C"/>
    <property type="match status" value="1"/>
</dbReference>
<dbReference type="Gene3D" id="6.10.250.690">
    <property type="match status" value="1"/>
</dbReference>
<dbReference type="GO" id="GO:0032993">
    <property type="term" value="C:protein-DNA complex"/>
    <property type="evidence" value="ECO:0007669"/>
    <property type="project" value="TreeGrafter"/>
</dbReference>
<evidence type="ECO:0000256" key="4">
    <source>
        <dbReference type="PROSITE-ProRule" id="PRU00169"/>
    </source>
</evidence>
<dbReference type="Pfam" id="PF00486">
    <property type="entry name" value="Trans_reg_C"/>
    <property type="match status" value="1"/>
</dbReference>
<gene>
    <name evidence="9" type="primary">basR_2</name>
    <name evidence="8" type="ORF">I6G29_11555</name>
    <name evidence="9" type="ORF">NCTC11997_02379</name>
</gene>
<evidence type="ECO:0000313" key="11">
    <source>
        <dbReference type="Proteomes" id="UP000594903"/>
    </source>
</evidence>
<dbReference type="InterPro" id="IPR036388">
    <property type="entry name" value="WH-like_DNA-bd_sf"/>
</dbReference>
<dbReference type="RefSeq" id="WP_018573488.1">
    <property type="nucleotide sequence ID" value="NZ_CP065725.1"/>
</dbReference>
<evidence type="ECO:0000256" key="1">
    <source>
        <dbReference type="ARBA" id="ARBA00023015"/>
    </source>
</evidence>
<dbReference type="Pfam" id="PF00072">
    <property type="entry name" value="Response_reg"/>
    <property type="match status" value="1"/>
</dbReference>
<feature type="domain" description="OmpR/PhoB-type" evidence="7">
    <location>
        <begin position="124"/>
        <end position="220"/>
    </location>
</feature>
<evidence type="ECO:0000313" key="9">
    <source>
        <dbReference type="EMBL" id="SUA57413.1"/>
    </source>
</evidence>
<dbReference type="AlphaFoldDB" id="A0A378XK56"/>
<dbReference type="PANTHER" id="PTHR48111:SF67">
    <property type="entry name" value="TRANSCRIPTIONAL REGULATORY PROTEIN TCTD"/>
    <property type="match status" value="1"/>
</dbReference>
<accession>A0A378XK56</accession>
<dbReference type="OrthoDB" id="9802426at2"/>
<organism evidence="9 10">
    <name type="scientific">Oligella ureolytica</name>
    <dbReference type="NCBI Taxonomy" id="90244"/>
    <lineage>
        <taxon>Bacteria</taxon>
        <taxon>Pseudomonadati</taxon>
        <taxon>Pseudomonadota</taxon>
        <taxon>Betaproteobacteria</taxon>
        <taxon>Burkholderiales</taxon>
        <taxon>Alcaligenaceae</taxon>
        <taxon>Oligella</taxon>
    </lineage>
</organism>
<dbReference type="Gene3D" id="1.10.10.10">
    <property type="entry name" value="Winged helix-like DNA-binding domain superfamily/Winged helix DNA-binding domain"/>
    <property type="match status" value="1"/>
</dbReference>
<feature type="domain" description="Response regulatory" evidence="6">
    <location>
        <begin position="2"/>
        <end position="116"/>
    </location>
</feature>
<dbReference type="SUPFAM" id="SSF52172">
    <property type="entry name" value="CheY-like"/>
    <property type="match status" value="1"/>
</dbReference>
<keyword evidence="4" id="KW-0597">Phosphoprotein</keyword>
<protein>
    <submittedName>
        <fullName evidence="8">Response regulator transcription factor</fullName>
    </submittedName>
    <submittedName>
        <fullName evidence="9">Transcriptional regulatory protein BasR</fullName>
    </submittedName>
</protein>
<evidence type="ECO:0000256" key="5">
    <source>
        <dbReference type="PROSITE-ProRule" id="PRU01091"/>
    </source>
</evidence>
<dbReference type="GO" id="GO:0000976">
    <property type="term" value="F:transcription cis-regulatory region binding"/>
    <property type="evidence" value="ECO:0007669"/>
    <property type="project" value="TreeGrafter"/>
</dbReference>
<feature type="modified residue" description="4-aspartylphosphate" evidence="4">
    <location>
        <position position="51"/>
    </location>
</feature>
<dbReference type="InterPro" id="IPR001789">
    <property type="entry name" value="Sig_transdc_resp-reg_receiver"/>
</dbReference>
<dbReference type="STRING" id="1122619.GCA_000373745_00310"/>
<feature type="DNA-binding region" description="OmpR/PhoB-type" evidence="5">
    <location>
        <begin position="124"/>
        <end position="220"/>
    </location>
</feature>
<dbReference type="InterPro" id="IPR001867">
    <property type="entry name" value="OmpR/PhoB-type_DNA-bd"/>
</dbReference>
<dbReference type="GO" id="GO:0005829">
    <property type="term" value="C:cytosol"/>
    <property type="evidence" value="ECO:0007669"/>
    <property type="project" value="TreeGrafter"/>
</dbReference>
<evidence type="ECO:0000313" key="8">
    <source>
        <dbReference type="EMBL" id="QPT39747.1"/>
    </source>
</evidence>
<evidence type="ECO:0000313" key="10">
    <source>
        <dbReference type="Proteomes" id="UP000254603"/>
    </source>
</evidence>
<dbReference type="PANTHER" id="PTHR48111">
    <property type="entry name" value="REGULATOR OF RPOS"/>
    <property type="match status" value="1"/>
</dbReference>
<evidence type="ECO:0000259" key="7">
    <source>
        <dbReference type="PROSITE" id="PS51755"/>
    </source>
</evidence>
<sequence length="224" mass="25403">MRLLLVEDDVFLGSSLSEFLSREGYEVDWAQCGSEALELAYKKRHALMILDLNLPDISGLEVLRNIRQNKMDMFVMSLTARDSLVDRVEGLDAGADDYLTKPFELQELAARLRALSRRAEGQISDVLRVGDLSLDLANREVLYKGQHLSLSMREYALLERLMARAGHVVTKQQMVQTLSASEEEVSDNAIEVYVYRLRKRLEGINVEIHTIRGFGYLLDHAADS</sequence>
<dbReference type="GO" id="GO:0006355">
    <property type="term" value="P:regulation of DNA-templated transcription"/>
    <property type="evidence" value="ECO:0007669"/>
    <property type="project" value="InterPro"/>
</dbReference>
<dbReference type="PROSITE" id="PS50110">
    <property type="entry name" value="RESPONSE_REGULATORY"/>
    <property type="match status" value="1"/>
</dbReference>
<reference evidence="8 11" key="2">
    <citation type="submission" date="2020-12" db="EMBL/GenBank/DDBJ databases">
        <title>FDA dAtabase for Regulatory Grade micrObial Sequences (FDA-ARGOS): Supporting development and validation of Infectious Disease Dx tests.</title>
        <authorList>
            <person name="Sproer C."/>
            <person name="Gronow S."/>
            <person name="Severitt S."/>
            <person name="Schroder I."/>
            <person name="Tallon L."/>
            <person name="Sadzewicz L."/>
            <person name="Zhao X."/>
            <person name="Boylan J."/>
            <person name="Ott S."/>
            <person name="Bowen H."/>
            <person name="Vavikolanu K."/>
            <person name="Mehta A."/>
            <person name="Aluvathingal J."/>
            <person name="Nadendla S."/>
            <person name="Lowell S."/>
            <person name="Myers T."/>
            <person name="Yan Y."/>
            <person name="Sichtig H."/>
        </authorList>
    </citation>
    <scope>NUCLEOTIDE SEQUENCE [LARGE SCALE GENOMIC DNA]</scope>
    <source>
        <strain evidence="8 11">FDAARGOS_872</strain>
    </source>
</reference>
<dbReference type="SMART" id="SM00448">
    <property type="entry name" value="REC"/>
    <property type="match status" value="1"/>
</dbReference>
<proteinExistence type="predicted"/>
<evidence type="ECO:0000256" key="3">
    <source>
        <dbReference type="ARBA" id="ARBA00023163"/>
    </source>
</evidence>
<dbReference type="Proteomes" id="UP000254603">
    <property type="component" value="Unassembled WGS sequence"/>
</dbReference>